<evidence type="ECO:0000313" key="1">
    <source>
        <dbReference type="EMBL" id="SOD34919.1"/>
    </source>
</evidence>
<proteinExistence type="predicted"/>
<evidence type="ECO:0000313" key="2">
    <source>
        <dbReference type="Proteomes" id="UP000219271"/>
    </source>
</evidence>
<dbReference type="Gene3D" id="3.30.1460.10">
    <property type="match status" value="1"/>
</dbReference>
<sequence>MTPEKLFQKLQPLFRQLRVPDMQMNPHGYYSLTLETGEVYLEKTELNTLIMIAFLPMPENPGEEMLLELLQANLTPDQESIITIAADKEENKLVLWGGLKEEEIYLEKMMMMLEKINITLAVISRWFNKLLEEDDNKKGELEKTKFQSNQTEQFLNQRK</sequence>
<dbReference type="EMBL" id="OCMY01000001">
    <property type="protein sequence ID" value="SOD34919.1"/>
    <property type="molecule type" value="Genomic_DNA"/>
</dbReference>
<reference evidence="2" key="1">
    <citation type="submission" date="2017-09" db="EMBL/GenBank/DDBJ databases">
        <authorList>
            <person name="Varghese N."/>
            <person name="Submissions S."/>
        </authorList>
    </citation>
    <scope>NUCLEOTIDE SEQUENCE [LARGE SCALE GENOMIC DNA]</scope>
    <source>
        <strain evidence="2">JKS000234</strain>
    </source>
</reference>
<keyword evidence="2" id="KW-1185">Reference proteome</keyword>
<dbReference type="Pfam" id="PF05932">
    <property type="entry name" value="CesT"/>
    <property type="match status" value="1"/>
</dbReference>
<protein>
    <submittedName>
        <fullName evidence="1">Tir chaperone protein (CesT) family protein</fullName>
    </submittedName>
</protein>
<accession>A0A286BL69</accession>
<dbReference type="SUPFAM" id="SSF69635">
    <property type="entry name" value="Type III secretory system chaperone-like"/>
    <property type="match status" value="1"/>
</dbReference>
<dbReference type="OrthoDB" id="6630067at2"/>
<dbReference type="AlphaFoldDB" id="A0A286BL69"/>
<dbReference type="InterPro" id="IPR010261">
    <property type="entry name" value="Tir_chaperone"/>
</dbReference>
<name>A0A286BL69_9GAMM</name>
<gene>
    <name evidence="1" type="ORF">SAMN06273570_0007</name>
</gene>
<dbReference type="RefSeq" id="WP_097094025.1">
    <property type="nucleotide sequence ID" value="NZ_OCMY01000001.1"/>
</dbReference>
<organism evidence="1 2">
    <name type="scientific">Candidatus Pantoea floridensis</name>
    <dbReference type="NCBI Taxonomy" id="1938870"/>
    <lineage>
        <taxon>Bacteria</taxon>
        <taxon>Pseudomonadati</taxon>
        <taxon>Pseudomonadota</taxon>
        <taxon>Gammaproteobacteria</taxon>
        <taxon>Enterobacterales</taxon>
        <taxon>Erwiniaceae</taxon>
        <taxon>Pantoea</taxon>
    </lineage>
</organism>
<dbReference type="Proteomes" id="UP000219271">
    <property type="component" value="Unassembled WGS sequence"/>
</dbReference>
<dbReference type="GO" id="GO:0030254">
    <property type="term" value="P:protein secretion by the type III secretion system"/>
    <property type="evidence" value="ECO:0007669"/>
    <property type="project" value="InterPro"/>
</dbReference>